<dbReference type="EnsemblMetazoa" id="PPA42286.1">
    <property type="protein sequence ID" value="PPA42286.1"/>
    <property type="gene ID" value="WBGene00280655"/>
</dbReference>
<proteinExistence type="predicted"/>
<accession>A0A8R1V206</accession>
<reference evidence="2" key="1">
    <citation type="journal article" date="2008" name="Nat. Genet.">
        <title>The Pristionchus pacificus genome provides a unique perspective on nematode lifestyle and parasitism.</title>
        <authorList>
            <person name="Dieterich C."/>
            <person name="Clifton S.W."/>
            <person name="Schuster L.N."/>
            <person name="Chinwalla A."/>
            <person name="Delehaunty K."/>
            <person name="Dinkelacker I."/>
            <person name="Fulton L."/>
            <person name="Fulton R."/>
            <person name="Godfrey J."/>
            <person name="Minx P."/>
            <person name="Mitreva M."/>
            <person name="Roeseler W."/>
            <person name="Tian H."/>
            <person name="Witte H."/>
            <person name="Yang S.P."/>
            <person name="Wilson R.K."/>
            <person name="Sommer R.J."/>
        </authorList>
    </citation>
    <scope>NUCLEOTIDE SEQUENCE [LARGE SCALE GENOMIC DNA]</scope>
    <source>
        <strain evidence="2">PS312</strain>
    </source>
</reference>
<accession>A0A2A6D387</accession>
<protein>
    <submittedName>
        <fullName evidence="1">Uncharacterized protein</fullName>
    </submittedName>
</protein>
<dbReference type="AlphaFoldDB" id="A0A2A6D387"/>
<organism evidence="1 2">
    <name type="scientific">Pristionchus pacificus</name>
    <name type="common">Parasitic nematode worm</name>
    <dbReference type="NCBI Taxonomy" id="54126"/>
    <lineage>
        <taxon>Eukaryota</taxon>
        <taxon>Metazoa</taxon>
        <taxon>Ecdysozoa</taxon>
        <taxon>Nematoda</taxon>
        <taxon>Chromadorea</taxon>
        <taxon>Rhabditida</taxon>
        <taxon>Rhabditina</taxon>
        <taxon>Diplogasteromorpha</taxon>
        <taxon>Diplogasteroidea</taxon>
        <taxon>Neodiplogasteridae</taxon>
        <taxon>Pristionchus</taxon>
    </lineage>
</organism>
<evidence type="ECO:0000313" key="1">
    <source>
        <dbReference type="EnsemblMetazoa" id="PPA42286.1"/>
    </source>
</evidence>
<dbReference type="Proteomes" id="UP000005239">
    <property type="component" value="Unassembled WGS sequence"/>
</dbReference>
<gene>
    <name evidence="1" type="primary">WBGene00280655</name>
</gene>
<keyword evidence="2" id="KW-1185">Reference proteome</keyword>
<name>A0A2A6D387_PRIPA</name>
<reference evidence="1" key="2">
    <citation type="submission" date="2022-06" db="UniProtKB">
        <authorList>
            <consortium name="EnsemblMetazoa"/>
        </authorList>
    </citation>
    <scope>IDENTIFICATION</scope>
    <source>
        <strain evidence="1">PS312</strain>
    </source>
</reference>
<sequence length="63" mass="7386">MHSKVDYDVCDAVCLRIKQFGRDPAQETTFYHCVGPCLIHRRTASYTDQKTRHLLIDQYVNDI</sequence>
<evidence type="ECO:0000313" key="2">
    <source>
        <dbReference type="Proteomes" id="UP000005239"/>
    </source>
</evidence>